<evidence type="ECO:0000256" key="6">
    <source>
        <dbReference type="ARBA" id="ARBA00023136"/>
    </source>
</evidence>
<dbReference type="InterPro" id="IPR035906">
    <property type="entry name" value="MetI-like_sf"/>
</dbReference>
<dbReference type="AlphaFoldDB" id="A0A4U3MJC3"/>
<comment type="caution">
    <text evidence="10">The sequence shown here is derived from an EMBL/GenBank/DDBJ whole genome shotgun (WGS) entry which is preliminary data.</text>
</comment>
<evidence type="ECO:0000256" key="1">
    <source>
        <dbReference type="ARBA" id="ARBA00004651"/>
    </source>
</evidence>
<keyword evidence="5 7" id="KW-1133">Transmembrane helix</keyword>
<dbReference type="PANTHER" id="PTHR43744:SF12">
    <property type="entry name" value="ABC TRANSPORTER PERMEASE PROTEIN MG189-RELATED"/>
    <property type="match status" value="1"/>
</dbReference>
<evidence type="ECO:0000256" key="7">
    <source>
        <dbReference type="RuleBase" id="RU363032"/>
    </source>
</evidence>
<gene>
    <name evidence="10" type="ORF">FDA94_11925</name>
</gene>
<feature type="transmembrane region" description="Helical" evidence="7">
    <location>
        <begin position="193"/>
        <end position="211"/>
    </location>
</feature>
<proteinExistence type="inferred from homology"/>
<name>A0A4U3MJC3_9ACTN</name>
<dbReference type="Pfam" id="PF00528">
    <property type="entry name" value="BPD_transp_1"/>
    <property type="match status" value="1"/>
</dbReference>
<evidence type="ECO:0000256" key="3">
    <source>
        <dbReference type="ARBA" id="ARBA00022475"/>
    </source>
</evidence>
<evidence type="ECO:0000256" key="8">
    <source>
        <dbReference type="SAM" id="MobiDB-lite"/>
    </source>
</evidence>
<evidence type="ECO:0000313" key="11">
    <source>
        <dbReference type="Proteomes" id="UP000308705"/>
    </source>
</evidence>
<feature type="transmembrane region" description="Helical" evidence="7">
    <location>
        <begin position="52"/>
        <end position="75"/>
    </location>
</feature>
<dbReference type="EMBL" id="SZQA01000009">
    <property type="protein sequence ID" value="TKK88789.1"/>
    <property type="molecule type" value="Genomic_DNA"/>
</dbReference>
<dbReference type="SUPFAM" id="SSF161098">
    <property type="entry name" value="MetI-like"/>
    <property type="match status" value="1"/>
</dbReference>
<sequence>MSQSTVQRPVRAVKDTAPPPKHARRRRKRKEQPQQFRGLVSPHTLTTRRGKIVYWTVVTFVVTGFTLAFVFPLYWMVTGAMKSPDELVAVPPSFFPKELNFSVYAEAWELLDLGTFLKNTLIYAGGAWFFTLTFDVAAAYALSKLRPVFGKVVLALVLSTLMIPPMVILLPAYLSVVELPIFGWNLLNTPWAIWLPAAANGFFIFLLKRFFDSIPRELLEAAQIDGASPMRILWSVVLPVSRPILGVVSILAVVNVWKDFVWPLLVLPDSEKMSISVGISSLSAQMPQNVLIAALVIASIPAILVFLVFQRSIMAGLTAGSLKG</sequence>
<keyword evidence="2 7" id="KW-0813">Transport</keyword>
<feature type="transmembrane region" description="Helical" evidence="7">
    <location>
        <begin position="152"/>
        <end position="173"/>
    </location>
</feature>
<protein>
    <submittedName>
        <fullName evidence="10">Carbohydrate ABC transporter permease</fullName>
    </submittedName>
</protein>
<feature type="compositionally biased region" description="Basic residues" evidence="8">
    <location>
        <begin position="21"/>
        <end position="30"/>
    </location>
</feature>
<feature type="domain" description="ABC transmembrane type-1" evidence="9">
    <location>
        <begin position="117"/>
        <end position="309"/>
    </location>
</feature>
<reference evidence="10 11" key="1">
    <citation type="submission" date="2019-04" db="EMBL/GenBank/DDBJ databases">
        <title>Herbidospora sp. NEAU-GS14.nov., a novel actinomycete isolated from soil.</title>
        <authorList>
            <person name="Han L."/>
        </authorList>
    </citation>
    <scope>NUCLEOTIDE SEQUENCE [LARGE SCALE GENOMIC DNA]</scope>
    <source>
        <strain evidence="10 11">NEAU-GS14</strain>
    </source>
</reference>
<dbReference type="InterPro" id="IPR000515">
    <property type="entry name" value="MetI-like"/>
</dbReference>
<organism evidence="10 11">
    <name type="scientific">Herbidospora galbida</name>
    <dbReference type="NCBI Taxonomy" id="2575442"/>
    <lineage>
        <taxon>Bacteria</taxon>
        <taxon>Bacillati</taxon>
        <taxon>Actinomycetota</taxon>
        <taxon>Actinomycetes</taxon>
        <taxon>Streptosporangiales</taxon>
        <taxon>Streptosporangiaceae</taxon>
        <taxon>Herbidospora</taxon>
    </lineage>
</organism>
<accession>A0A4U3MJC3</accession>
<dbReference type="GO" id="GO:0005886">
    <property type="term" value="C:plasma membrane"/>
    <property type="evidence" value="ECO:0007669"/>
    <property type="project" value="UniProtKB-SubCell"/>
</dbReference>
<feature type="transmembrane region" description="Helical" evidence="7">
    <location>
        <begin position="121"/>
        <end position="140"/>
    </location>
</feature>
<evidence type="ECO:0000259" key="9">
    <source>
        <dbReference type="PROSITE" id="PS50928"/>
    </source>
</evidence>
<dbReference type="GO" id="GO:0055085">
    <property type="term" value="P:transmembrane transport"/>
    <property type="evidence" value="ECO:0007669"/>
    <property type="project" value="InterPro"/>
</dbReference>
<dbReference type="OrthoDB" id="61122at2"/>
<evidence type="ECO:0000256" key="2">
    <source>
        <dbReference type="ARBA" id="ARBA00022448"/>
    </source>
</evidence>
<feature type="transmembrane region" description="Helical" evidence="7">
    <location>
        <begin position="232"/>
        <end position="257"/>
    </location>
</feature>
<keyword evidence="4 7" id="KW-0812">Transmembrane</keyword>
<comment type="subcellular location">
    <subcellularLocation>
        <location evidence="1 7">Cell membrane</location>
        <topology evidence="1 7">Multi-pass membrane protein</topology>
    </subcellularLocation>
</comment>
<dbReference type="PROSITE" id="PS50928">
    <property type="entry name" value="ABC_TM1"/>
    <property type="match status" value="1"/>
</dbReference>
<dbReference type="Proteomes" id="UP000308705">
    <property type="component" value="Unassembled WGS sequence"/>
</dbReference>
<keyword evidence="11" id="KW-1185">Reference proteome</keyword>
<evidence type="ECO:0000256" key="4">
    <source>
        <dbReference type="ARBA" id="ARBA00022692"/>
    </source>
</evidence>
<keyword evidence="3" id="KW-1003">Cell membrane</keyword>
<feature type="transmembrane region" description="Helical" evidence="7">
    <location>
        <begin position="290"/>
        <end position="309"/>
    </location>
</feature>
<evidence type="ECO:0000256" key="5">
    <source>
        <dbReference type="ARBA" id="ARBA00022989"/>
    </source>
</evidence>
<comment type="similarity">
    <text evidence="7">Belongs to the binding-protein-dependent transport system permease family.</text>
</comment>
<dbReference type="Gene3D" id="1.10.3720.10">
    <property type="entry name" value="MetI-like"/>
    <property type="match status" value="1"/>
</dbReference>
<keyword evidence="6 7" id="KW-0472">Membrane</keyword>
<feature type="region of interest" description="Disordered" evidence="8">
    <location>
        <begin position="1"/>
        <end position="40"/>
    </location>
</feature>
<dbReference type="RefSeq" id="WP_137247128.1">
    <property type="nucleotide sequence ID" value="NZ_SZQA01000009.1"/>
</dbReference>
<evidence type="ECO:0000313" key="10">
    <source>
        <dbReference type="EMBL" id="TKK88789.1"/>
    </source>
</evidence>
<dbReference type="PANTHER" id="PTHR43744">
    <property type="entry name" value="ABC TRANSPORTER PERMEASE PROTEIN MG189-RELATED-RELATED"/>
    <property type="match status" value="1"/>
</dbReference>
<dbReference type="CDD" id="cd06261">
    <property type="entry name" value="TM_PBP2"/>
    <property type="match status" value="1"/>
</dbReference>